<dbReference type="AlphaFoldDB" id="A0A1H6T9F8"/>
<dbReference type="Pfam" id="PF04116">
    <property type="entry name" value="FA_hydroxylase"/>
    <property type="match status" value="1"/>
</dbReference>
<evidence type="ECO:0000256" key="4">
    <source>
        <dbReference type="ARBA" id="ARBA00022692"/>
    </source>
</evidence>
<evidence type="ECO:0000256" key="14">
    <source>
        <dbReference type="SAM" id="Phobius"/>
    </source>
</evidence>
<evidence type="ECO:0000256" key="2">
    <source>
        <dbReference type="ARBA" id="ARBA00004477"/>
    </source>
</evidence>
<dbReference type="GO" id="GO:0016020">
    <property type="term" value="C:membrane"/>
    <property type="evidence" value="ECO:0007669"/>
    <property type="project" value="InterPro"/>
</dbReference>
<sequence length="211" mass="25085">MPKNYVSNSKESVRMFKSDLLESVSKVHYSVPLFIFVPVIIYFCWKAIWEQQLSAVQFAEFYLLGLFIWTLTEYVMHRFVFHWEPKKGNKMLERIHFIFHGVHHDYPSDAHRLVMPPSVSIPLSAAFYFLFSLFLETGPLAAFFSAFMTGYLFYDMTHYMLHHANFKNKFWKKLKKHHMLHHYDDASKGYGVSSPLWDKVFSSDFLNKKDD</sequence>
<keyword evidence="4 14" id="KW-0812">Transmembrane</keyword>
<keyword evidence="10" id="KW-0560">Oxidoreductase</keyword>
<keyword evidence="13" id="KW-0275">Fatty acid biosynthesis</keyword>
<dbReference type="GO" id="GO:0080132">
    <property type="term" value="F:fatty acid 2-hydroxylase activity"/>
    <property type="evidence" value="ECO:0007669"/>
    <property type="project" value="InterPro"/>
</dbReference>
<dbReference type="InterPro" id="IPR006694">
    <property type="entry name" value="Fatty_acid_hydroxylase"/>
</dbReference>
<keyword evidence="11" id="KW-0443">Lipid metabolism</keyword>
<dbReference type="GO" id="GO:0006633">
    <property type="term" value="P:fatty acid biosynthetic process"/>
    <property type="evidence" value="ECO:0007669"/>
    <property type="project" value="UniProtKB-KW"/>
</dbReference>
<evidence type="ECO:0000256" key="1">
    <source>
        <dbReference type="ARBA" id="ARBA00001947"/>
    </source>
</evidence>
<keyword evidence="5" id="KW-0479">Metal-binding</keyword>
<keyword evidence="3" id="KW-0444">Lipid biosynthesis</keyword>
<dbReference type="RefSeq" id="WP_090334968.1">
    <property type="nucleotide sequence ID" value="NZ_FNXY01000003.1"/>
</dbReference>
<gene>
    <name evidence="16" type="ORF">SAMN04487995_1948</name>
</gene>
<evidence type="ECO:0000256" key="11">
    <source>
        <dbReference type="ARBA" id="ARBA00023098"/>
    </source>
</evidence>
<comment type="cofactor">
    <cofactor evidence="1">
        <name>Zn(2+)</name>
        <dbReference type="ChEBI" id="CHEBI:29105"/>
    </cofactor>
</comment>
<keyword evidence="8" id="KW-0862">Zinc</keyword>
<dbReference type="InterPro" id="IPR014430">
    <property type="entry name" value="Scs7"/>
</dbReference>
<evidence type="ECO:0000256" key="10">
    <source>
        <dbReference type="ARBA" id="ARBA00023002"/>
    </source>
</evidence>
<dbReference type="GO" id="GO:0005506">
    <property type="term" value="F:iron ion binding"/>
    <property type="evidence" value="ECO:0007669"/>
    <property type="project" value="InterPro"/>
</dbReference>
<feature type="transmembrane region" description="Helical" evidence="14">
    <location>
        <begin position="125"/>
        <end position="154"/>
    </location>
</feature>
<name>A0A1H6T9F8_9BACT</name>
<evidence type="ECO:0000256" key="3">
    <source>
        <dbReference type="ARBA" id="ARBA00022516"/>
    </source>
</evidence>
<keyword evidence="17" id="KW-1185">Reference proteome</keyword>
<evidence type="ECO:0000256" key="9">
    <source>
        <dbReference type="ARBA" id="ARBA00022989"/>
    </source>
</evidence>
<dbReference type="EMBL" id="FNXY01000003">
    <property type="protein sequence ID" value="SEI73717.1"/>
    <property type="molecule type" value="Genomic_DNA"/>
</dbReference>
<evidence type="ECO:0000259" key="15">
    <source>
        <dbReference type="Pfam" id="PF04116"/>
    </source>
</evidence>
<dbReference type="PANTHER" id="PTHR12863:SF1">
    <property type="entry name" value="FATTY ACID 2-HYDROXYLASE"/>
    <property type="match status" value="1"/>
</dbReference>
<dbReference type="OrthoDB" id="9784228at2"/>
<protein>
    <submittedName>
        <fullName evidence="16">Fatty acid hydroxylase superfamily protein</fullName>
    </submittedName>
</protein>
<feature type="transmembrane region" description="Helical" evidence="14">
    <location>
        <begin position="61"/>
        <end position="81"/>
    </location>
</feature>
<keyword evidence="7" id="KW-0276">Fatty acid metabolism</keyword>
<dbReference type="Proteomes" id="UP000199532">
    <property type="component" value="Unassembled WGS sequence"/>
</dbReference>
<reference evidence="16 17" key="1">
    <citation type="submission" date="2016-10" db="EMBL/GenBank/DDBJ databases">
        <authorList>
            <person name="de Groot N.N."/>
        </authorList>
    </citation>
    <scope>NUCLEOTIDE SEQUENCE [LARGE SCALE GENOMIC DNA]</scope>
    <source>
        <strain evidence="16 17">DSM 19938</strain>
    </source>
</reference>
<organism evidence="16 17">
    <name type="scientific">Dyadobacter koreensis</name>
    <dbReference type="NCBI Taxonomy" id="408657"/>
    <lineage>
        <taxon>Bacteria</taxon>
        <taxon>Pseudomonadati</taxon>
        <taxon>Bacteroidota</taxon>
        <taxon>Cytophagia</taxon>
        <taxon>Cytophagales</taxon>
        <taxon>Spirosomataceae</taxon>
        <taxon>Dyadobacter</taxon>
    </lineage>
</organism>
<comment type="subcellular location">
    <subcellularLocation>
        <location evidence="2">Endoplasmic reticulum membrane</location>
        <topology evidence="2">Multi-pass membrane protein</topology>
    </subcellularLocation>
</comment>
<feature type="transmembrane region" description="Helical" evidence="14">
    <location>
        <begin position="29"/>
        <end position="49"/>
    </location>
</feature>
<proteinExistence type="predicted"/>
<evidence type="ECO:0000256" key="5">
    <source>
        <dbReference type="ARBA" id="ARBA00022723"/>
    </source>
</evidence>
<evidence type="ECO:0000256" key="7">
    <source>
        <dbReference type="ARBA" id="ARBA00022832"/>
    </source>
</evidence>
<evidence type="ECO:0000313" key="16">
    <source>
        <dbReference type="EMBL" id="SEI73717.1"/>
    </source>
</evidence>
<keyword evidence="12 14" id="KW-0472">Membrane</keyword>
<evidence type="ECO:0000256" key="6">
    <source>
        <dbReference type="ARBA" id="ARBA00022824"/>
    </source>
</evidence>
<keyword evidence="9 14" id="KW-1133">Transmembrane helix</keyword>
<evidence type="ECO:0000256" key="12">
    <source>
        <dbReference type="ARBA" id="ARBA00023136"/>
    </source>
</evidence>
<accession>A0A1H6T9F8</accession>
<evidence type="ECO:0000313" key="17">
    <source>
        <dbReference type="Proteomes" id="UP000199532"/>
    </source>
</evidence>
<feature type="domain" description="Fatty acid hydroxylase" evidence="15">
    <location>
        <begin position="63"/>
        <end position="202"/>
    </location>
</feature>
<dbReference type="STRING" id="408657.SAMN04487995_1948"/>
<dbReference type="PANTHER" id="PTHR12863">
    <property type="entry name" value="FATTY ACID HYDROXYLASE"/>
    <property type="match status" value="1"/>
</dbReference>
<evidence type="ECO:0000256" key="13">
    <source>
        <dbReference type="ARBA" id="ARBA00023160"/>
    </source>
</evidence>
<evidence type="ECO:0000256" key="8">
    <source>
        <dbReference type="ARBA" id="ARBA00022833"/>
    </source>
</evidence>
<keyword evidence="6" id="KW-0256">Endoplasmic reticulum</keyword>